<feature type="non-terminal residue" evidence="2">
    <location>
        <position position="1"/>
    </location>
</feature>
<dbReference type="InterPro" id="IPR025736">
    <property type="entry name" value="PucR_C-HTH_dom"/>
</dbReference>
<dbReference type="EMBL" id="JBIHMK010000024">
    <property type="protein sequence ID" value="MFH0248352.1"/>
    <property type="molecule type" value="Genomic_DNA"/>
</dbReference>
<dbReference type="InterPro" id="IPR051448">
    <property type="entry name" value="CdaR-like_regulators"/>
</dbReference>
<dbReference type="Gene3D" id="1.10.10.2840">
    <property type="entry name" value="PucR C-terminal helix-turn-helix domain"/>
    <property type="match status" value="1"/>
</dbReference>
<evidence type="ECO:0000313" key="2">
    <source>
        <dbReference type="EMBL" id="MFH0248352.1"/>
    </source>
</evidence>
<dbReference type="Proteomes" id="UP001607069">
    <property type="component" value="Unassembled WGS sequence"/>
</dbReference>
<comment type="caution">
    <text evidence="2">The sequence shown here is derived from an EMBL/GenBank/DDBJ whole genome shotgun (WGS) entry which is preliminary data.</text>
</comment>
<sequence length="171" mass="18073">RHRVTGVRQLPAQLGAAVHAPVTVGASPPVPAPAADPAAVAAACDEARRCLDTLRLLGRFGEGAGAGDLGFLGLLLADGRDVDGFVSRTLGPLLEYDERRGTDLVGTLEAYFASGSSPARTKDVLHVHVNTVAQRLERVARLLGSDWQCPEKALEVQLALRLYRMSAAVAR</sequence>
<name>A0ABW7HRH8_9ACTN</name>
<dbReference type="PANTHER" id="PTHR33744">
    <property type="entry name" value="CARBOHYDRATE DIACID REGULATOR"/>
    <property type="match status" value="1"/>
</dbReference>
<dbReference type="PANTHER" id="PTHR33744:SF1">
    <property type="entry name" value="DNA-BINDING TRANSCRIPTIONAL ACTIVATOR ADER"/>
    <property type="match status" value="1"/>
</dbReference>
<evidence type="ECO:0000313" key="3">
    <source>
        <dbReference type="Proteomes" id="UP001607069"/>
    </source>
</evidence>
<accession>A0ABW7HRH8</accession>
<evidence type="ECO:0000259" key="1">
    <source>
        <dbReference type="Pfam" id="PF13556"/>
    </source>
</evidence>
<feature type="domain" description="PucR C-terminal helix-turn-helix" evidence="1">
    <location>
        <begin position="104"/>
        <end position="162"/>
    </location>
</feature>
<dbReference type="RefSeq" id="WP_394631104.1">
    <property type="nucleotide sequence ID" value="NZ_JBIHMK010000024.1"/>
</dbReference>
<keyword evidence="3" id="KW-1185">Reference proteome</keyword>
<organism evidence="2 3">
    <name type="scientific">Streptomyces chitinivorans</name>
    <dbReference type="NCBI Taxonomy" id="1257027"/>
    <lineage>
        <taxon>Bacteria</taxon>
        <taxon>Bacillati</taxon>
        <taxon>Actinomycetota</taxon>
        <taxon>Actinomycetes</taxon>
        <taxon>Kitasatosporales</taxon>
        <taxon>Streptomycetaceae</taxon>
        <taxon>Streptomyces</taxon>
    </lineage>
</organism>
<reference evidence="2 3" key="1">
    <citation type="submission" date="2024-10" db="EMBL/GenBank/DDBJ databases">
        <authorList>
            <person name="Cho J.-C."/>
        </authorList>
    </citation>
    <scope>NUCLEOTIDE SEQUENCE [LARGE SCALE GENOMIC DNA]</scope>
    <source>
        <strain evidence="2 3">KCTC29696</strain>
    </source>
</reference>
<proteinExistence type="predicted"/>
<dbReference type="InterPro" id="IPR042070">
    <property type="entry name" value="PucR_C-HTH_sf"/>
</dbReference>
<gene>
    <name evidence="2" type="ORF">ACG5V6_09010</name>
</gene>
<dbReference type="Pfam" id="PF13556">
    <property type="entry name" value="HTH_30"/>
    <property type="match status" value="1"/>
</dbReference>
<protein>
    <submittedName>
        <fullName evidence="2">PucR family transcriptional regulator</fullName>
    </submittedName>
</protein>